<feature type="region of interest" description="Disordered" evidence="1">
    <location>
        <begin position="1"/>
        <end position="65"/>
    </location>
</feature>
<dbReference type="InParanoid" id="S8F6J5"/>
<dbReference type="AlphaFoldDB" id="S8F6J5"/>
<dbReference type="Proteomes" id="UP000015241">
    <property type="component" value="Unassembled WGS sequence"/>
</dbReference>
<dbReference type="EMBL" id="KE504177">
    <property type="protein sequence ID" value="EPS97270.1"/>
    <property type="molecule type" value="Genomic_DNA"/>
</dbReference>
<sequence length="232" mass="24991">MSLRTSSSSSQSSVSSGDHSIDSYSDSNHSSSSSDMLFGTPISAKGGTGVTQQGHTRQKHEVNRSSWAKEIEGKVSVFDAPVKDFLDVFVPGPKSSKRPSKKTLRGAFVNVDADGKEVEKYPDLIEGLGSLVKGFDAEKRPDFGDGSRCRISFPFEAWGKEQHYTMPDIVMSLPGNTGARWAKSWQGISTVFEVKPDGSEDPVDEETATISALCAMNACAHLSLHLARGSVE</sequence>
<dbReference type="HOGENOM" id="CLU_104277_0_0_1"/>
<keyword evidence="3" id="KW-1185">Reference proteome</keyword>
<protein>
    <submittedName>
        <fullName evidence="2">Uncharacterized protein</fullName>
    </submittedName>
</protein>
<evidence type="ECO:0000313" key="2">
    <source>
        <dbReference type="EMBL" id="EPS97270.1"/>
    </source>
</evidence>
<dbReference type="STRING" id="743788.S8F6J5"/>
<accession>S8F6J5</accession>
<evidence type="ECO:0000313" key="3">
    <source>
        <dbReference type="Proteomes" id="UP000015241"/>
    </source>
</evidence>
<evidence type="ECO:0000256" key="1">
    <source>
        <dbReference type="SAM" id="MobiDB-lite"/>
    </source>
</evidence>
<reference evidence="2 3" key="1">
    <citation type="journal article" date="2012" name="Science">
        <title>The Paleozoic origin of enzymatic lignin decomposition reconstructed from 31 fungal genomes.</title>
        <authorList>
            <person name="Floudas D."/>
            <person name="Binder M."/>
            <person name="Riley R."/>
            <person name="Barry K."/>
            <person name="Blanchette R.A."/>
            <person name="Henrissat B."/>
            <person name="Martinez A.T."/>
            <person name="Otillar R."/>
            <person name="Spatafora J.W."/>
            <person name="Yadav J.S."/>
            <person name="Aerts A."/>
            <person name="Benoit I."/>
            <person name="Boyd A."/>
            <person name="Carlson A."/>
            <person name="Copeland A."/>
            <person name="Coutinho P.M."/>
            <person name="de Vries R.P."/>
            <person name="Ferreira P."/>
            <person name="Findley K."/>
            <person name="Foster B."/>
            <person name="Gaskell J."/>
            <person name="Glotzer D."/>
            <person name="Gorecki P."/>
            <person name="Heitman J."/>
            <person name="Hesse C."/>
            <person name="Hori C."/>
            <person name="Igarashi K."/>
            <person name="Jurgens J.A."/>
            <person name="Kallen N."/>
            <person name="Kersten P."/>
            <person name="Kohler A."/>
            <person name="Kuees U."/>
            <person name="Kumar T.K.A."/>
            <person name="Kuo A."/>
            <person name="LaButti K."/>
            <person name="Larrondo L.F."/>
            <person name="Lindquist E."/>
            <person name="Ling A."/>
            <person name="Lombard V."/>
            <person name="Lucas S."/>
            <person name="Lundell T."/>
            <person name="Martin R."/>
            <person name="McLaughlin D.J."/>
            <person name="Morgenstern I."/>
            <person name="Morin E."/>
            <person name="Murat C."/>
            <person name="Nagy L.G."/>
            <person name="Nolan M."/>
            <person name="Ohm R.A."/>
            <person name="Patyshakuliyeva A."/>
            <person name="Rokas A."/>
            <person name="Ruiz-Duenas F.J."/>
            <person name="Sabat G."/>
            <person name="Salamov A."/>
            <person name="Samejima M."/>
            <person name="Schmutz J."/>
            <person name="Slot J.C."/>
            <person name="St John F."/>
            <person name="Stenlid J."/>
            <person name="Sun H."/>
            <person name="Sun S."/>
            <person name="Syed K."/>
            <person name="Tsang A."/>
            <person name="Wiebenga A."/>
            <person name="Young D."/>
            <person name="Pisabarro A."/>
            <person name="Eastwood D.C."/>
            <person name="Martin F."/>
            <person name="Cullen D."/>
            <person name="Grigoriev I.V."/>
            <person name="Hibbett D.S."/>
        </authorList>
    </citation>
    <scope>NUCLEOTIDE SEQUENCE</scope>
    <source>
        <strain evidence="3">FP-58527</strain>
    </source>
</reference>
<proteinExistence type="predicted"/>
<name>S8F6J5_FOMSC</name>
<feature type="compositionally biased region" description="Low complexity" evidence="1">
    <location>
        <begin position="1"/>
        <end position="35"/>
    </location>
</feature>
<organism evidence="2 3">
    <name type="scientific">Fomitopsis schrenkii</name>
    <name type="common">Brown rot fungus</name>
    <dbReference type="NCBI Taxonomy" id="2126942"/>
    <lineage>
        <taxon>Eukaryota</taxon>
        <taxon>Fungi</taxon>
        <taxon>Dikarya</taxon>
        <taxon>Basidiomycota</taxon>
        <taxon>Agaricomycotina</taxon>
        <taxon>Agaricomycetes</taxon>
        <taxon>Polyporales</taxon>
        <taxon>Fomitopsis</taxon>
    </lineage>
</organism>
<gene>
    <name evidence="2" type="ORF">FOMPIDRAFT_1052486</name>
</gene>